<dbReference type="GO" id="GO:0042597">
    <property type="term" value="C:periplasmic space"/>
    <property type="evidence" value="ECO:0007669"/>
    <property type="project" value="UniProtKB-SubCell"/>
</dbReference>
<feature type="chain" id="PRO_5041338124" evidence="4">
    <location>
        <begin position="27"/>
        <end position="350"/>
    </location>
</feature>
<dbReference type="PANTHER" id="PTHR30024:SF47">
    <property type="entry name" value="TAURINE-BINDING PERIPLASMIC PROTEIN"/>
    <property type="match status" value="1"/>
</dbReference>
<name>A0AA37XHA3_9MICO</name>
<dbReference type="Pfam" id="PF09084">
    <property type="entry name" value="NMT1"/>
    <property type="match status" value="1"/>
</dbReference>
<evidence type="ECO:0000259" key="5">
    <source>
        <dbReference type="Pfam" id="PF09084"/>
    </source>
</evidence>
<proteinExistence type="inferred from homology"/>
<organism evidence="6 7">
    <name type="scientific">Litorihabitans aurantiacus</name>
    <dbReference type="NCBI Taxonomy" id="1930061"/>
    <lineage>
        <taxon>Bacteria</taxon>
        <taxon>Bacillati</taxon>
        <taxon>Actinomycetota</taxon>
        <taxon>Actinomycetes</taxon>
        <taxon>Micrococcales</taxon>
        <taxon>Beutenbergiaceae</taxon>
        <taxon>Litorihabitans</taxon>
    </lineage>
</organism>
<feature type="signal peptide" evidence="4">
    <location>
        <begin position="1"/>
        <end position="26"/>
    </location>
</feature>
<feature type="domain" description="SsuA/THI5-like" evidence="5">
    <location>
        <begin position="58"/>
        <end position="267"/>
    </location>
</feature>
<dbReference type="PROSITE" id="PS51257">
    <property type="entry name" value="PROKAR_LIPOPROTEIN"/>
    <property type="match status" value="1"/>
</dbReference>
<comment type="caution">
    <text evidence="6">The sequence shown here is derived from an EMBL/GenBank/DDBJ whole genome shotgun (WGS) entry which is preliminary data.</text>
</comment>
<dbReference type="AlphaFoldDB" id="A0AA37XHA3"/>
<comment type="similarity">
    <text evidence="2">Belongs to the bacterial solute-binding protein SsuA/TauA family.</text>
</comment>
<dbReference type="InterPro" id="IPR015168">
    <property type="entry name" value="SsuA/THI5"/>
</dbReference>
<sequence length="350" mass="36567">MTMHRTRTRLLAAIAAVGALALGACAGSDASTSAGGGAADGGTSTVRINQAFQSLLYLPLYVAEDQGFFEQEGIDVEIATGGGGTQSWSAVLGGSAEFSIQDPVFVPKAREAGGEGVVVAGIQNAPTVFILGSDPAPLQDDLELLNGKRVVVSPQPDTTWALMTLMIEEHGLEDVTLVNVPIGNELAAVASGQADYALAVEPQISQGESEGLNVVYSFSEDPSRSPFAFSSLTGLPSWIEENPEAALGTVTAFQRASTAIYADPEAAVATAEKYFPDLDPATVEAAVMRMIEAKGYPEDVLVTQEAWDNNLEIALLVENVQAYPSDATSYENNVDVELAQAAHAAIAEQD</sequence>
<evidence type="ECO:0000313" key="6">
    <source>
        <dbReference type="EMBL" id="GMA33153.1"/>
    </source>
</evidence>
<dbReference type="Proteomes" id="UP001157161">
    <property type="component" value="Unassembled WGS sequence"/>
</dbReference>
<reference evidence="6" key="1">
    <citation type="journal article" date="2014" name="Int. J. Syst. Evol. Microbiol.">
        <title>Complete genome sequence of Corynebacterium casei LMG S-19264T (=DSM 44701T), isolated from a smear-ripened cheese.</title>
        <authorList>
            <consortium name="US DOE Joint Genome Institute (JGI-PGF)"/>
            <person name="Walter F."/>
            <person name="Albersmeier A."/>
            <person name="Kalinowski J."/>
            <person name="Ruckert C."/>
        </authorList>
    </citation>
    <scope>NUCLEOTIDE SEQUENCE</scope>
    <source>
        <strain evidence="6">NBRC 112290</strain>
    </source>
</reference>
<dbReference type="Gene3D" id="3.40.190.10">
    <property type="entry name" value="Periplasmic binding protein-like II"/>
    <property type="match status" value="2"/>
</dbReference>
<accession>A0AA37XHA3</accession>
<evidence type="ECO:0000256" key="3">
    <source>
        <dbReference type="ARBA" id="ARBA00022729"/>
    </source>
</evidence>
<dbReference type="PANTHER" id="PTHR30024">
    <property type="entry name" value="ALIPHATIC SULFONATES-BINDING PROTEIN-RELATED"/>
    <property type="match status" value="1"/>
</dbReference>
<protein>
    <submittedName>
        <fullName evidence="6">ABC transporter substrate-binding protein</fullName>
    </submittedName>
</protein>
<evidence type="ECO:0000256" key="2">
    <source>
        <dbReference type="ARBA" id="ARBA00010742"/>
    </source>
</evidence>
<comment type="subcellular location">
    <subcellularLocation>
        <location evidence="1">Periplasm</location>
    </subcellularLocation>
</comment>
<evidence type="ECO:0000313" key="7">
    <source>
        <dbReference type="Proteomes" id="UP001157161"/>
    </source>
</evidence>
<dbReference type="SUPFAM" id="SSF53850">
    <property type="entry name" value="Periplasmic binding protein-like II"/>
    <property type="match status" value="1"/>
</dbReference>
<evidence type="ECO:0000256" key="1">
    <source>
        <dbReference type="ARBA" id="ARBA00004418"/>
    </source>
</evidence>
<reference evidence="6" key="2">
    <citation type="submission" date="2023-02" db="EMBL/GenBank/DDBJ databases">
        <authorList>
            <person name="Sun Q."/>
            <person name="Mori K."/>
        </authorList>
    </citation>
    <scope>NUCLEOTIDE SEQUENCE</scope>
    <source>
        <strain evidence="6">NBRC 112290</strain>
    </source>
</reference>
<keyword evidence="3 4" id="KW-0732">Signal</keyword>
<keyword evidence="7" id="KW-1185">Reference proteome</keyword>
<dbReference type="EMBL" id="BSUM01000001">
    <property type="protein sequence ID" value="GMA33153.1"/>
    <property type="molecule type" value="Genomic_DNA"/>
</dbReference>
<gene>
    <name evidence="6" type="ORF">GCM10025875_31450</name>
</gene>
<evidence type="ECO:0000256" key="4">
    <source>
        <dbReference type="SAM" id="SignalP"/>
    </source>
</evidence>